<organism evidence="1 2">
    <name type="scientific">Vararia minispora EC-137</name>
    <dbReference type="NCBI Taxonomy" id="1314806"/>
    <lineage>
        <taxon>Eukaryota</taxon>
        <taxon>Fungi</taxon>
        <taxon>Dikarya</taxon>
        <taxon>Basidiomycota</taxon>
        <taxon>Agaricomycotina</taxon>
        <taxon>Agaricomycetes</taxon>
        <taxon>Russulales</taxon>
        <taxon>Lachnocladiaceae</taxon>
        <taxon>Vararia</taxon>
    </lineage>
</organism>
<comment type="caution">
    <text evidence="1">The sequence shown here is derived from an EMBL/GenBank/DDBJ whole genome shotgun (WGS) entry which is preliminary data.</text>
</comment>
<keyword evidence="2" id="KW-1185">Reference proteome</keyword>
<proteinExistence type="predicted"/>
<accession>A0ACB8QGG7</accession>
<dbReference type="EMBL" id="MU273607">
    <property type="protein sequence ID" value="KAI0030737.1"/>
    <property type="molecule type" value="Genomic_DNA"/>
</dbReference>
<protein>
    <submittedName>
        <fullName evidence="1">Uncharacterized protein</fullName>
    </submittedName>
</protein>
<reference evidence="1" key="1">
    <citation type="submission" date="2021-02" db="EMBL/GenBank/DDBJ databases">
        <authorList>
            <consortium name="DOE Joint Genome Institute"/>
            <person name="Ahrendt S."/>
            <person name="Looney B.P."/>
            <person name="Miyauchi S."/>
            <person name="Morin E."/>
            <person name="Drula E."/>
            <person name="Courty P.E."/>
            <person name="Chicoki N."/>
            <person name="Fauchery L."/>
            <person name="Kohler A."/>
            <person name="Kuo A."/>
            <person name="Labutti K."/>
            <person name="Pangilinan J."/>
            <person name="Lipzen A."/>
            <person name="Riley R."/>
            <person name="Andreopoulos W."/>
            <person name="He G."/>
            <person name="Johnson J."/>
            <person name="Barry K.W."/>
            <person name="Grigoriev I.V."/>
            <person name="Nagy L."/>
            <person name="Hibbett D."/>
            <person name="Henrissat B."/>
            <person name="Matheny P.B."/>
            <person name="Labbe J."/>
            <person name="Martin F."/>
        </authorList>
    </citation>
    <scope>NUCLEOTIDE SEQUENCE</scope>
    <source>
        <strain evidence="1">EC-137</strain>
    </source>
</reference>
<evidence type="ECO:0000313" key="1">
    <source>
        <dbReference type="EMBL" id="KAI0030737.1"/>
    </source>
</evidence>
<name>A0ACB8QGG7_9AGAM</name>
<evidence type="ECO:0000313" key="2">
    <source>
        <dbReference type="Proteomes" id="UP000814128"/>
    </source>
</evidence>
<gene>
    <name evidence="1" type="ORF">K488DRAFT_71938</name>
</gene>
<reference evidence="1" key="2">
    <citation type="journal article" date="2022" name="New Phytol.">
        <title>Evolutionary transition to the ectomycorrhizal habit in the genomes of a hyperdiverse lineage of mushroom-forming fungi.</title>
        <authorList>
            <person name="Looney B."/>
            <person name="Miyauchi S."/>
            <person name="Morin E."/>
            <person name="Drula E."/>
            <person name="Courty P.E."/>
            <person name="Kohler A."/>
            <person name="Kuo A."/>
            <person name="LaButti K."/>
            <person name="Pangilinan J."/>
            <person name="Lipzen A."/>
            <person name="Riley R."/>
            <person name="Andreopoulos W."/>
            <person name="He G."/>
            <person name="Johnson J."/>
            <person name="Nolan M."/>
            <person name="Tritt A."/>
            <person name="Barry K.W."/>
            <person name="Grigoriev I.V."/>
            <person name="Nagy L.G."/>
            <person name="Hibbett D."/>
            <person name="Henrissat B."/>
            <person name="Matheny P.B."/>
            <person name="Labbe J."/>
            <person name="Martin F.M."/>
        </authorList>
    </citation>
    <scope>NUCLEOTIDE SEQUENCE</scope>
    <source>
        <strain evidence="1">EC-137</strain>
    </source>
</reference>
<dbReference type="Proteomes" id="UP000814128">
    <property type="component" value="Unassembled WGS sequence"/>
</dbReference>
<sequence length="564" mass="63889">MPGQTRTLSILMLPLDILERVFDKLEFRTDLLSFALTCSTLRSIIIPAHLDRFRIVVASIHDAEFFVNATLDPEFALRIRDLTLVNESNPSSLERRYERSDSKASSNSGKHVNGREILLAVKAMKRLRRLCLITGISRPRVPPISGEELLATCSELPLLDQVHMDWGGRVPSTDWYLKTSNMRTLNVSFVFPPGAAAWSSFCGCLLRSPLLEELTLPTFVWPHDAWDLTACQSLPHLSALRRFTVRRIVGTGITLRVLEFLEDHPGIEDLRWEARGFSGSISVHFASSRLTLPNLKRLRDTTAPPAFLQFFLSSKARFSLRLEALELGLNGTFPLSLLKAVHPDSLRVLRLSCLDSYHTLRKLSKMFPHVEALTLPTQGAMSCMTPSFTKRVIRTAFAKLIGASQHSLRYPSVQDVCALFPHLRRFRGMGFDSAVTRHGLTTKDDGDIYFSTYKLTKACRNDARRALVSLHRRFPQLEAVDGWVIRDGDPVIFADTARTSNSWRRFAGVRFKVTLKKDTISAAYAVDPYTVISIWTGEVLRHRTWQIIAQQYNRQPTPYDSYAQ</sequence>